<dbReference type="OrthoDB" id="823685at2"/>
<gene>
    <name evidence="2" type="ORF">ULMA_17950</name>
</gene>
<keyword evidence="3" id="KW-1185">Reference proteome</keyword>
<evidence type="ECO:0000313" key="2">
    <source>
        <dbReference type="EMBL" id="GER59687.1"/>
    </source>
</evidence>
<dbReference type="AlphaFoldDB" id="A0A5J4J5F7"/>
<dbReference type="Pfam" id="PF13439">
    <property type="entry name" value="Glyco_transf_4"/>
    <property type="match status" value="1"/>
</dbReference>
<comment type="caution">
    <text evidence="2">The sequence shown here is derived from an EMBL/GenBank/DDBJ whole genome shotgun (WGS) entry which is preliminary data.</text>
</comment>
<dbReference type="Proteomes" id="UP000326509">
    <property type="component" value="Unassembled WGS sequence"/>
</dbReference>
<dbReference type="CDD" id="cd03811">
    <property type="entry name" value="GT4_GT28_WabH-like"/>
    <property type="match status" value="1"/>
</dbReference>
<sequence>MRVLQLIDSLNLGGAERMAVSFANELALSNIDSFLCATRAEGDMKINLLAKVNYLFLDKKGIFDFEAFKKLKRFVVNNEITIVHAHSSSFFFATLLKLVIPSLTLIWHDHYGNSEMLANRNYRILKLCSLKFNAIIAVNNVLKYWSESRLSCNNVFYLPNFVSLNSNSNFSVLLNGDESFRIVCVANMRPQKDHITLLDAFVIVKSKIKKASLHLIGNCNNDFTSESILSKIEDEKIKDVFVLGSQQNVAPLLKQAKIGVLSSVSEGLPVSLLEYGIVGLPVVCTDVGQCKEVVRDFGKVVAKRNSNELADAIIYYLENNKKAQIDGESFHNHIRNEYSFKKINKQLFNIYKTA</sequence>
<name>A0A5J4J5F7_9FLAO</name>
<dbReference type="SUPFAM" id="SSF53756">
    <property type="entry name" value="UDP-Glycosyltransferase/glycogen phosphorylase"/>
    <property type="match status" value="1"/>
</dbReference>
<dbReference type="PANTHER" id="PTHR12526:SF630">
    <property type="entry name" value="GLYCOSYLTRANSFERASE"/>
    <property type="match status" value="1"/>
</dbReference>
<organism evidence="2 3">
    <name type="scientific">Patiriisocius marinus</name>
    <dbReference type="NCBI Taxonomy" id="1397112"/>
    <lineage>
        <taxon>Bacteria</taxon>
        <taxon>Pseudomonadati</taxon>
        <taxon>Bacteroidota</taxon>
        <taxon>Flavobacteriia</taxon>
        <taxon>Flavobacteriales</taxon>
        <taxon>Flavobacteriaceae</taxon>
        <taxon>Patiriisocius</taxon>
    </lineage>
</organism>
<dbReference type="PANTHER" id="PTHR12526">
    <property type="entry name" value="GLYCOSYLTRANSFERASE"/>
    <property type="match status" value="1"/>
</dbReference>
<dbReference type="InterPro" id="IPR028098">
    <property type="entry name" value="Glyco_trans_4-like_N"/>
</dbReference>
<feature type="domain" description="Glycosyltransferase subfamily 4-like N-terminal" evidence="1">
    <location>
        <begin position="13"/>
        <end position="164"/>
    </location>
</feature>
<evidence type="ECO:0000313" key="3">
    <source>
        <dbReference type="Proteomes" id="UP000326509"/>
    </source>
</evidence>
<dbReference type="Gene3D" id="3.40.50.2000">
    <property type="entry name" value="Glycogen Phosphorylase B"/>
    <property type="match status" value="2"/>
</dbReference>
<protein>
    <submittedName>
        <fullName evidence="2">Glycosyl transferase</fullName>
    </submittedName>
</protein>
<dbReference type="RefSeq" id="WP_151674143.1">
    <property type="nucleotide sequence ID" value="NZ_BKCG01000004.1"/>
</dbReference>
<dbReference type="GO" id="GO:0016757">
    <property type="term" value="F:glycosyltransferase activity"/>
    <property type="evidence" value="ECO:0007669"/>
    <property type="project" value="UniProtKB-ARBA"/>
</dbReference>
<dbReference type="EMBL" id="BKCG01000004">
    <property type="protein sequence ID" value="GER59687.1"/>
    <property type="molecule type" value="Genomic_DNA"/>
</dbReference>
<proteinExistence type="predicted"/>
<accession>A0A5J4J5F7</accession>
<evidence type="ECO:0000259" key="1">
    <source>
        <dbReference type="Pfam" id="PF13439"/>
    </source>
</evidence>
<dbReference type="Pfam" id="PF13692">
    <property type="entry name" value="Glyco_trans_1_4"/>
    <property type="match status" value="1"/>
</dbReference>
<reference evidence="2 3" key="1">
    <citation type="submission" date="2019-08" db="EMBL/GenBank/DDBJ databases">
        <title>Draft genome sequence of Ulvibacter marinus type strain NBRC 109484.</title>
        <authorList>
            <person name="Kawano K."/>
            <person name="Ushijima N."/>
            <person name="Kihara M."/>
            <person name="Itoh H."/>
        </authorList>
    </citation>
    <scope>NUCLEOTIDE SEQUENCE [LARGE SCALE GENOMIC DNA]</scope>
    <source>
        <strain evidence="2 3">NBRC 109484</strain>
    </source>
</reference>
<keyword evidence="2" id="KW-0808">Transferase</keyword>